<dbReference type="PANTHER" id="PTHR43496">
    <property type="entry name" value="PROTEIN LPLB"/>
    <property type="match status" value="1"/>
</dbReference>
<dbReference type="EMBL" id="JACXIZ010000016">
    <property type="protein sequence ID" value="MBD2845552.1"/>
    <property type="molecule type" value="Genomic_DNA"/>
</dbReference>
<keyword evidence="2 6" id="KW-0813">Transport</keyword>
<dbReference type="InterPro" id="IPR035906">
    <property type="entry name" value="MetI-like_sf"/>
</dbReference>
<dbReference type="InterPro" id="IPR000515">
    <property type="entry name" value="MetI-like"/>
</dbReference>
<reference evidence="8" key="1">
    <citation type="submission" date="2020-09" db="EMBL/GenBank/DDBJ databases">
        <title>A novel bacterium of genus Paenibacillus, isolated from South China Sea.</title>
        <authorList>
            <person name="Huang H."/>
            <person name="Mo K."/>
            <person name="Hu Y."/>
        </authorList>
    </citation>
    <scope>NUCLEOTIDE SEQUENCE</scope>
    <source>
        <strain evidence="8">IB182496</strain>
    </source>
</reference>
<feature type="domain" description="ABC transmembrane type-1" evidence="7">
    <location>
        <begin position="85"/>
        <end position="300"/>
    </location>
</feature>
<evidence type="ECO:0000256" key="2">
    <source>
        <dbReference type="ARBA" id="ARBA00022448"/>
    </source>
</evidence>
<keyword evidence="4 6" id="KW-1133">Transmembrane helix</keyword>
<evidence type="ECO:0000256" key="3">
    <source>
        <dbReference type="ARBA" id="ARBA00022692"/>
    </source>
</evidence>
<dbReference type="Pfam" id="PF00528">
    <property type="entry name" value="BPD_transp_1"/>
    <property type="match status" value="1"/>
</dbReference>
<evidence type="ECO:0000256" key="5">
    <source>
        <dbReference type="ARBA" id="ARBA00023136"/>
    </source>
</evidence>
<proteinExistence type="inferred from homology"/>
<evidence type="ECO:0000256" key="1">
    <source>
        <dbReference type="ARBA" id="ARBA00004141"/>
    </source>
</evidence>
<sequence>MSTRHERPVRKRRSALWRDLSRDRWIYILLLPGIAYFILFKYIPMGGVLIAFQDYNAFSGFGGSEWVGFKHFERLFAEPSFYRLLRNTLMLSLYNLVLGFPAPIILALMLNELRMKWLKRSIQTMIYVPHFMSWVVVVTMFFVLFESYDGLFQSWIASLGLDKFTIMMNADWFRPMYILQVLWRDSGWGTVIYLAALAGISPELYEASRMDGASRLRQIWHITLPGIRSTIVILFILKLSDVLDLSFEHIFLLLNAVNRDVADVFDTYVYRVGLLQGQMSYSTAVGLFKGLVGLVLVSFANWFSKKFGEEGIF</sequence>
<feature type="transmembrane region" description="Helical" evidence="6">
    <location>
        <begin position="25"/>
        <end position="43"/>
    </location>
</feature>
<protein>
    <submittedName>
        <fullName evidence="8">Sugar ABC transporter permease</fullName>
    </submittedName>
</protein>
<dbReference type="PANTHER" id="PTHR43496:SF1">
    <property type="entry name" value="POLYGALACTURONAN_RHAMNOGALACTURONAN TRANSPORT SYSTEM PERMEASE PROTEIN YTEP"/>
    <property type="match status" value="1"/>
</dbReference>
<accession>A0A927GSC0</accession>
<comment type="caution">
    <text evidence="8">The sequence shown here is derived from an EMBL/GenBank/DDBJ whole genome shotgun (WGS) entry which is preliminary data.</text>
</comment>
<comment type="subcellular location">
    <subcellularLocation>
        <location evidence="6">Cell membrane</location>
        <topology evidence="6">Multi-pass membrane protein</topology>
    </subcellularLocation>
    <subcellularLocation>
        <location evidence="1">Membrane</location>
        <topology evidence="1">Multi-pass membrane protein</topology>
    </subcellularLocation>
</comment>
<organism evidence="8 9">
    <name type="scientific">Paenibacillus sabuli</name>
    <dbReference type="NCBI Taxonomy" id="2772509"/>
    <lineage>
        <taxon>Bacteria</taxon>
        <taxon>Bacillati</taxon>
        <taxon>Bacillota</taxon>
        <taxon>Bacilli</taxon>
        <taxon>Bacillales</taxon>
        <taxon>Paenibacillaceae</taxon>
        <taxon>Paenibacillus</taxon>
    </lineage>
</organism>
<dbReference type="PROSITE" id="PS50928">
    <property type="entry name" value="ABC_TM1"/>
    <property type="match status" value="1"/>
</dbReference>
<feature type="transmembrane region" description="Helical" evidence="6">
    <location>
        <begin position="93"/>
        <end position="113"/>
    </location>
</feature>
<dbReference type="Proteomes" id="UP000621560">
    <property type="component" value="Unassembled WGS sequence"/>
</dbReference>
<dbReference type="Gene3D" id="1.10.3720.10">
    <property type="entry name" value="MetI-like"/>
    <property type="match status" value="1"/>
</dbReference>
<name>A0A927GSC0_9BACL</name>
<dbReference type="SUPFAM" id="SSF161098">
    <property type="entry name" value="MetI-like"/>
    <property type="match status" value="1"/>
</dbReference>
<dbReference type="CDD" id="cd06261">
    <property type="entry name" value="TM_PBP2"/>
    <property type="match status" value="1"/>
</dbReference>
<feature type="transmembrane region" description="Helical" evidence="6">
    <location>
        <begin position="186"/>
        <end position="207"/>
    </location>
</feature>
<keyword evidence="3 6" id="KW-0812">Transmembrane</keyword>
<feature type="transmembrane region" description="Helical" evidence="6">
    <location>
        <begin position="125"/>
        <end position="145"/>
    </location>
</feature>
<dbReference type="GO" id="GO:0005886">
    <property type="term" value="C:plasma membrane"/>
    <property type="evidence" value="ECO:0007669"/>
    <property type="project" value="UniProtKB-SubCell"/>
</dbReference>
<evidence type="ECO:0000313" key="9">
    <source>
        <dbReference type="Proteomes" id="UP000621560"/>
    </source>
</evidence>
<dbReference type="AlphaFoldDB" id="A0A927GSC0"/>
<evidence type="ECO:0000313" key="8">
    <source>
        <dbReference type="EMBL" id="MBD2845552.1"/>
    </source>
</evidence>
<feature type="transmembrane region" description="Helical" evidence="6">
    <location>
        <begin position="281"/>
        <end position="303"/>
    </location>
</feature>
<evidence type="ECO:0000259" key="7">
    <source>
        <dbReference type="PROSITE" id="PS50928"/>
    </source>
</evidence>
<comment type="similarity">
    <text evidence="6">Belongs to the binding-protein-dependent transport system permease family.</text>
</comment>
<keyword evidence="5 6" id="KW-0472">Membrane</keyword>
<dbReference type="GO" id="GO:0055085">
    <property type="term" value="P:transmembrane transport"/>
    <property type="evidence" value="ECO:0007669"/>
    <property type="project" value="InterPro"/>
</dbReference>
<evidence type="ECO:0000256" key="6">
    <source>
        <dbReference type="RuleBase" id="RU363032"/>
    </source>
</evidence>
<keyword evidence="9" id="KW-1185">Reference proteome</keyword>
<gene>
    <name evidence="8" type="ORF">IDH44_10155</name>
</gene>
<evidence type="ECO:0000256" key="4">
    <source>
        <dbReference type="ARBA" id="ARBA00022989"/>
    </source>
</evidence>
<feature type="transmembrane region" description="Helical" evidence="6">
    <location>
        <begin position="219"/>
        <end position="237"/>
    </location>
</feature>